<dbReference type="PROSITE" id="PS50002">
    <property type="entry name" value="SH3"/>
    <property type="match status" value="1"/>
</dbReference>
<keyword evidence="4" id="KW-0597">Phosphoprotein</keyword>
<accession>A0AAE0ZB32</accession>
<dbReference type="EMBL" id="JAWDGP010004263">
    <property type="protein sequence ID" value="KAK3766053.1"/>
    <property type="molecule type" value="Genomic_DNA"/>
</dbReference>
<dbReference type="Gene3D" id="1.20.58.740">
    <property type="match status" value="1"/>
</dbReference>
<dbReference type="SUPFAM" id="SSF48371">
    <property type="entry name" value="ARM repeat"/>
    <property type="match status" value="1"/>
</dbReference>
<dbReference type="InterPro" id="IPR036028">
    <property type="entry name" value="SH3-like_dom_sf"/>
</dbReference>
<keyword evidence="13" id="KW-1185">Reference proteome</keyword>
<dbReference type="GO" id="GO:0016477">
    <property type="term" value="P:cell migration"/>
    <property type="evidence" value="ECO:0007669"/>
    <property type="project" value="TreeGrafter"/>
</dbReference>
<dbReference type="SMART" id="SM00326">
    <property type="entry name" value="SH3"/>
    <property type="match status" value="1"/>
</dbReference>
<keyword evidence="3" id="KW-0963">Cytoplasm</keyword>
<dbReference type="Gene3D" id="1.25.40.410">
    <property type="match status" value="1"/>
</dbReference>
<dbReference type="CDD" id="cd11872">
    <property type="entry name" value="SH3_DOCK_AB"/>
    <property type="match status" value="1"/>
</dbReference>
<dbReference type="PROSITE" id="PS51650">
    <property type="entry name" value="C2_DOCK"/>
    <property type="match status" value="1"/>
</dbReference>
<dbReference type="Gene3D" id="2.30.30.40">
    <property type="entry name" value="SH3 Domains"/>
    <property type="match status" value="1"/>
</dbReference>
<evidence type="ECO:0000259" key="10">
    <source>
        <dbReference type="PROSITE" id="PS51650"/>
    </source>
</evidence>
<protein>
    <recommendedName>
        <fullName evidence="14">Dedicator of cytokinesis protein 1</fullName>
    </recommendedName>
</protein>
<dbReference type="InterPro" id="IPR016024">
    <property type="entry name" value="ARM-type_fold"/>
</dbReference>
<evidence type="ECO:0000313" key="12">
    <source>
        <dbReference type="EMBL" id="KAK3766053.1"/>
    </source>
</evidence>
<dbReference type="PANTHER" id="PTHR45653">
    <property type="entry name" value="DEDICATOR OF CYTOKINESIS"/>
    <property type="match status" value="1"/>
</dbReference>
<dbReference type="Pfam" id="PF16172">
    <property type="entry name" value="DOCK_N"/>
    <property type="match status" value="1"/>
</dbReference>
<feature type="compositionally biased region" description="Low complexity" evidence="8">
    <location>
        <begin position="1731"/>
        <end position="1745"/>
    </location>
</feature>
<dbReference type="PANTHER" id="PTHR45653:SF10">
    <property type="entry name" value="MYOBLAST CITY, ISOFORM B"/>
    <property type="match status" value="1"/>
</dbReference>
<dbReference type="GO" id="GO:0031267">
    <property type="term" value="F:small GTPase binding"/>
    <property type="evidence" value="ECO:0007669"/>
    <property type="project" value="TreeGrafter"/>
</dbReference>
<dbReference type="Pfam" id="PF23554">
    <property type="entry name" value="TPR_DOCK"/>
    <property type="match status" value="1"/>
</dbReference>
<evidence type="ECO:0000256" key="6">
    <source>
        <dbReference type="PROSITE-ProRule" id="PRU00192"/>
    </source>
</evidence>
<feature type="region of interest" description="Disordered" evidence="8">
    <location>
        <begin position="1676"/>
        <end position="1745"/>
    </location>
</feature>
<dbReference type="GO" id="GO:0007264">
    <property type="term" value="P:small GTPase-mediated signal transduction"/>
    <property type="evidence" value="ECO:0007669"/>
    <property type="project" value="InterPro"/>
</dbReference>
<dbReference type="Proteomes" id="UP001283361">
    <property type="component" value="Unassembled WGS sequence"/>
</dbReference>
<evidence type="ECO:0000313" key="13">
    <source>
        <dbReference type="Proteomes" id="UP001283361"/>
    </source>
</evidence>
<dbReference type="PROSITE" id="PS51651">
    <property type="entry name" value="DOCKER"/>
    <property type="match status" value="1"/>
</dbReference>
<feature type="compositionally biased region" description="Polar residues" evidence="8">
    <location>
        <begin position="1769"/>
        <end position="1778"/>
    </location>
</feature>
<reference evidence="12" key="1">
    <citation type="journal article" date="2023" name="G3 (Bethesda)">
        <title>A reference genome for the long-term kleptoplast-retaining sea slug Elysia crispata morphotype clarki.</title>
        <authorList>
            <person name="Eastman K.E."/>
            <person name="Pendleton A.L."/>
            <person name="Shaikh M.A."/>
            <person name="Suttiyut T."/>
            <person name="Ogas R."/>
            <person name="Tomko P."/>
            <person name="Gavelis G."/>
            <person name="Widhalm J.R."/>
            <person name="Wisecaver J.H."/>
        </authorList>
    </citation>
    <scope>NUCLEOTIDE SEQUENCE</scope>
    <source>
        <strain evidence="12">ECLA1</strain>
    </source>
</reference>
<dbReference type="GO" id="GO:0005737">
    <property type="term" value="C:cytoplasm"/>
    <property type="evidence" value="ECO:0007669"/>
    <property type="project" value="UniProtKB-SubCell"/>
</dbReference>
<evidence type="ECO:0000256" key="2">
    <source>
        <dbReference type="ARBA" id="ARBA00022443"/>
    </source>
</evidence>
<dbReference type="InterPro" id="IPR042455">
    <property type="entry name" value="DOCK_N_sub1"/>
</dbReference>
<evidence type="ECO:0000256" key="3">
    <source>
        <dbReference type="ARBA" id="ARBA00022490"/>
    </source>
</evidence>
<dbReference type="InterPro" id="IPR026791">
    <property type="entry name" value="DOCK"/>
</dbReference>
<dbReference type="Pfam" id="PF06920">
    <property type="entry name" value="DHR-2_Lobe_A"/>
    <property type="match status" value="1"/>
</dbReference>
<dbReference type="InterPro" id="IPR027007">
    <property type="entry name" value="C2_DOCK-type_domain"/>
</dbReference>
<dbReference type="InterPro" id="IPR032376">
    <property type="entry name" value="DOCK_N"/>
</dbReference>
<feature type="compositionally biased region" description="Low complexity" evidence="8">
    <location>
        <begin position="1806"/>
        <end position="1834"/>
    </location>
</feature>
<dbReference type="InterPro" id="IPR046770">
    <property type="entry name" value="DOCKER_Lobe_B"/>
</dbReference>
<feature type="domain" description="SH3" evidence="9">
    <location>
        <begin position="8"/>
        <end position="69"/>
    </location>
</feature>
<proteinExistence type="inferred from homology"/>
<dbReference type="InterPro" id="IPR043162">
    <property type="entry name" value="DOCK_C_lobe_C"/>
</dbReference>
<evidence type="ECO:0000256" key="8">
    <source>
        <dbReference type="SAM" id="MobiDB-lite"/>
    </source>
</evidence>
<evidence type="ECO:0000256" key="4">
    <source>
        <dbReference type="ARBA" id="ARBA00022553"/>
    </source>
</evidence>
<keyword evidence="2 6" id="KW-0728">SH3 domain</keyword>
<feature type="domain" description="C2 DOCK-type" evidence="10">
    <location>
        <begin position="415"/>
        <end position="599"/>
    </location>
</feature>
<keyword evidence="5" id="KW-0344">Guanine-nucleotide releasing factor</keyword>
<feature type="compositionally biased region" description="Polar residues" evidence="8">
    <location>
        <begin position="1700"/>
        <end position="1710"/>
    </location>
</feature>
<feature type="compositionally biased region" description="Polar residues" evidence="8">
    <location>
        <begin position="1887"/>
        <end position="1896"/>
    </location>
</feature>
<dbReference type="Pfam" id="PF14429">
    <property type="entry name" value="DOCK-C2"/>
    <property type="match status" value="1"/>
</dbReference>
<organism evidence="12 13">
    <name type="scientific">Elysia crispata</name>
    <name type="common">lettuce slug</name>
    <dbReference type="NCBI Taxonomy" id="231223"/>
    <lineage>
        <taxon>Eukaryota</taxon>
        <taxon>Metazoa</taxon>
        <taxon>Spiralia</taxon>
        <taxon>Lophotrochozoa</taxon>
        <taxon>Mollusca</taxon>
        <taxon>Gastropoda</taxon>
        <taxon>Heterobranchia</taxon>
        <taxon>Euthyneura</taxon>
        <taxon>Panpulmonata</taxon>
        <taxon>Sacoglossa</taxon>
        <taxon>Placobranchoidea</taxon>
        <taxon>Plakobranchidae</taxon>
        <taxon>Elysia</taxon>
    </lineage>
</organism>
<evidence type="ECO:0000256" key="7">
    <source>
        <dbReference type="PROSITE-ProRule" id="PRU00983"/>
    </source>
</evidence>
<dbReference type="SUPFAM" id="SSF50044">
    <property type="entry name" value="SH3-domain"/>
    <property type="match status" value="1"/>
</dbReference>
<dbReference type="Gene3D" id="2.60.40.150">
    <property type="entry name" value="C2 domain"/>
    <property type="match status" value="1"/>
</dbReference>
<feature type="region of interest" description="Disordered" evidence="8">
    <location>
        <begin position="1757"/>
        <end position="1925"/>
    </location>
</feature>
<evidence type="ECO:0000256" key="1">
    <source>
        <dbReference type="ARBA" id="ARBA00004496"/>
    </source>
</evidence>
<feature type="compositionally biased region" description="Basic and acidic residues" evidence="8">
    <location>
        <begin position="1716"/>
        <end position="1730"/>
    </location>
</feature>
<dbReference type="InterPro" id="IPR043161">
    <property type="entry name" value="DOCK_C_lobe_A"/>
</dbReference>
<dbReference type="InterPro" id="IPR056372">
    <property type="entry name" value="TPR_DOCK"/>
</dbReference>
<dbReference type="Gene3D" id="1.20.1270.350">
    <property type="entry name" value="Dedicator of cytokinesis N-terminal subdomain"/>
    <property type="match status" value="1"/>
</dbReference>
<comment type="caution">
    <text evidence="12">The sequence shown here is derived from an EMBL/GenBank/DDBJ whole genome shotgun (WGS) entry which is preliminary data.</text>
</comment>
<dbReference type="InterPro" id="IPR046773">
    <property type="entry name" value="DOCKER_Lobe_C"/>
</dbReference>
<dbReference type="InterPro" id="IPR001452">
    <property type="entry name" value="SH3_domain"/>
</dbReference>
<feature type="compositionally biased region" description="Pro residues" evidence="8">
    <location>
        <begin position="1914"/>
        <end position="1925"/>
    </location>
</feature>
<dbReference type="InterPro" id="IPR046769">
    <property type="entry name" value="DOCKER_Lobe_A"/>
</dbReference>
<comment type="subcellular location">
    <subcellularLocation>
        <location evidence="1">Cytoplasm</location>
    </subcellularLocation>
</comment>
<dbReference type="GO" id="GO:0005085">
    <property type="term" value="F:guanyl-nucleotide exchange factor activity"/>
    <property type="evidence" value="ECO:0007669"/>
    <property type="project" value="UniProtKB-KW"/>
</dbReference>
<dbReference type="InterPro" id="IPR035892">
    <property type="entry name" value="C2_domain_sf"/>
</dbReference>
<evidence type="ECO:0000256" key="5">
    <source>
        <dbReference type="ARBA" id="ARBA00022658"/>
    </source>
</evidence>
<dbReference type="GO" id="GO:0007520">
    <property type="term" value="P:myoblast fusion"/>
    <property type="evidence" value="ECO:0007669"/>
    <property type="project" value="TreeGrafter"/>
</dbReference>
<feature type="compositionally biased region" description="Polar residues" evidence="8">
    <location>
        <begin position="1676"/>
        <end position="1692"/>
    </location>
</feature>
<gene>
    <name evidence="12" type="ORF">RRG08_002290</name>
</gene>
<name>A0AAE0ZB32_9GAST</name>
<feature type="domain" description="DOCKER" evidence="11">
    <location>
        <begin position="1239"/>
        <end position="1639"/>
    </location>
</feature>
<evidence type="ECO:0008006" key="14">
    <source>
        <dbReference type="Google" id="ProtNLM"/>
    </source>
</evidence>
<dbReference type="Pfam" id="PF20421">
    <property type="entry name" value="DHR-2_Lobe_C"/>
    <property type="match status" value="1"/>
</dbReference>
<evidence type="ECO:0000259" key="9">
    <source>
        <dbReference type="PROSITE" id="PS50002"/>
    </source>
</evidence>
<dbReference type="GO" id="GO:0005886">
    <property type="term" value="C:plasma membrane"/>
    <property type="evidence" value="ECO:0007669"/>
    <property type="project" value="TreeGrafter"/>
</dbReference>
<evidence type="ECO:0000259" key="11">
    <source>
        <dbReference type="PROSITE" id="PS51651"/>
    </source>
</evidence>
<sequence>MIWKKTDSRTKLGVAIYNFKQKGEHRISLDIGDTVHILEETVDWFRGFAVKDKTKKGIFPRNYISIKEATVHVNGPHETVSSKEHPLVIELTNVLREWHAIWRHMFAEGTSQMHVVQDMIEDLLAWRKKILAKIFTVDELKQSQQKVTSLIDKGNHLLKLDLVVRDGEGNVLNPEKSSIIEIYKQHVEAAERIHKETHKRDSDIERRPNWPSSFNLYVVLRNVVCKIGEDSDIMMNLFDAKEERFISENYLVKWGKQGVPKDIDMRNNFRVVFTDLGTKDRIREKVYLVFQIIRIGVMDPKNVDNRKQTQGIRRPFGVAALDISDLMQGAKSSMEDNQLFIPFLACGDEFMFNVIKKVISAKDINHRGQGLWVSLKILHGDMKQVRENYPHLVLPGTAMARKMGFPDVIMPGDVRNDIYVSVMQGDFNKGPTKSSDKNVEVSMSICDGSGQVLEDVISHGCIDQVMSEYKSMVYYHQDRPKWFETIKVAISPEIDFIGLHLKFLFRHKSSTEAKDRSEKAFAMSFVRLLNDNGTTLEDQIHELLVYKIESKKPEDASVYMKLPCSKQELEGSQMALGQKQVGGLTLSSKDTFSVNSYVCSTKLTHNVDLLGLLKWQEVLNDTKALRNYLERLMREEGEEIVKFLQDLLDSLFHILMQNASSELCDNLIFDALIYIITLIMDRKYHQFRPVLDAYIDTAFSFAMVYNKLMVILRDYVDKADEQTILTESPLLKAIKSLEYIFKFIIKSRCLFSMLNEGRGKQQFEISLKQLIVAINNMMVYKSDRTLLVQAAALKYMPLVIGDVMTVFNPVELSHLLIQFLHNVPPERLTKQKMKCIDQIIQTDLFSLPQCRQVLLPPFLQQTNELMENKEEMEDCISILGHIMDRLWSCEGSRDLDITILVDKILRTVIQSVIGLDQSSKQESQHTIKKSQRLKKIFGDHPPPTVSVSVSFGTTNGNCVCVMMSLLRQMSDHHYRGYIQSFATTFDLMDFLLEILCVFFDLVHRKVYPTDWLEMIMVQNCVILRALRFFAATIHQYFSAPFEQQLWKNFFHCAISFLTQDSLQLDSFSISKRNKIISRYKDMRRETGFEIRSMWFKLGPNKISFIPELVGPILEMTLIPEIELRKATIPIFFDMMHHEFSQPIPNSNHIQGNFHEFENEMITKLDMLIEGGRGDEQYMELFTEIMEHLCEGNPDMCDQGLKFVDMIHKLLERLLVYRTIMMDEVREHRMSCIVNLLDFYHEINRQEMYIRYLNKLYELHLGCDNFTEAAHTLILYAKLLQWSDEPLAPMLRNDNHRDAMTHRQLKERLYYDIISNFNKGKMWEKGIELCEELCLLYKDELFDYASLSEILKRQAGLYDCIMKQMRPEPEYFRVGYFGGGFPSFLQNKVFIYRGKEYERLADFNARMQTLFPHAELMRTLDQPDNDIKESGKQYLQINAVSPVMEPKGRFSGRFISDQILRYYKVNEVQQFTYSRRKEDGSGDVTNMWLERTYIKTSYPLPGIVGWFPVVNVTLLAVSPIENAIETMEEKNKNLLSLIEQHRLDFSLRSDTLGLQLNGIVDPAVSGGIANYKEFYIGDFDHDLQERLKAATIDQVTLVRDGLLVHKSKVPEALQPFHSHMEQRFTQMCNMIEREYGVKVADKGFLGATLRRNQSLPSTSSSRVSDLSIASLITNQDWRSYKPSQRPTAGLSTPSQPPMPSNTPRSNSLATRSQSVWVKDKSSSSSGAKEKSSSSASSLSKVSTLSTLKKRVSQVTEQFGSSADLSHRNSLESPQPQQLSHPPIELSEQLTPKRPLRPEAERRPSRPPSSASQASLSGSRAKSGSANSIASSHSGGTHPSRNSADVGDDLSNGLAMTPDEPPPLPEKHHSYGDIMLGAGIGLGDVISRRASSVSQSGNRAKPPPPPPPTILDDEIIPPPVPPKPSHH</sequence>
<dbReference type="InterPro" id="IPR027357">
    <property type="entry name" value="DOCKER_dom"/>
</dbReference>
<comment type="similarity">
    <text evidence="7">Belongs to the DOCK family.</text>
</comment>
<dbReference type="Pfam" id="PF20422">
    <property type="entry name" value="DHR-2_Lobe_B"/>
    <property type="match status" value="1"/>
</dbReference>